<evidence type="ECO:0000256" key="6">
    <source>
        <dbReference type="SAM" id="Phobius"/>
    </source>
</evidence>
<evidence type="ECO:0000313" key="9">
    <source>
        <dbReference type="Proteomes" id="UP000727506"/>
    </source>
</evidence>
<feature type="transmembrane region" description="Helical" evidence="6">
    <location>
        <begin position="61"/>
        <end position="81"/>
    </location>
</feature>
<dbReference type="GO" id="GO:0005886">
    <property type="term" value="C:plasma membrane"/>
    <property type="evidence" value="ECO:0007669"/>
    <property type="project" value="UniProtKB-SubCell"/>
</dbReference>
<comment type="subcellular location">
    <subcellularLocation>
        <location evidence="1">Cell membrane</location>
        <topology evidence="1">Multi-pass membrane protein</topology>
    </subcellularLocation>
</comment>
<accession>A0A943UYK7</accession>
<gene>
    <name evidence="8" type="ORF">KH142_06400</name>
</gene>
<keyword evidence="2" id="KW-1003">Cell membrane</keyword>
<dbReference type="PANTHER" id="PTHR30074">
    <property type="entry name" value="FORMATE DEHYDROGENASE, NITRATE-INDUCIBLE, CYTOCHROME B556 FDN SUBUNIT"/>
    <property type="match status" value="1"/>
</dbReference>
<dbReference type="InterPro" id="IPR051817">
    <property type="entry name" value="FDH_cytochrome_b556_subunit"/>
</dbReference>
<comment type="caution">
    <text evidence="8">The sequence shown here is derived from an EMBL/GenBank/DDBJ whole genome shotgun (WGS) entry which is preliminary data.</text>
</comment>
<organism evidence="8 9">
    <name type="scientific">Slackia piriformis</name>
    <dbReference type="NCBI Taxonomy" id="626934"/>
    <lineage>
        <taxon>Bacteria</taxon>
        <taxon>Bacillati</taxon>
        <taxon>Actinomycetota</taxon>
        <taxon>Coriobacteriia</taxon>
        <taxon>Eggerthellales</taxon>
        <taxon>Eggerthellaceae</taxon>
        <taxon>Slackia</taxon>
    </lineage>
</organism>
<dbReference type="GO" id="GO:0022904">
    <property type="term" value="P:respiratory electron transport chain"/>
    <property type="evidence" value="ECO:0007669"/>
    <property type="project" value="InterPro"/>
</dbReference>
<dbReference type="GO" id="GO:0036397">
    <property type="term" value="F:formate dehydrogenase (quinone) activity"/>
    <property type="evidence" value="ECO:0007669"/>
    <property type="project" value="TreeGrafter"/>
</dbReference>
<evidence type="ECO:0000259" key="7">
    <source>
        <dbReference type="Pfam" id="PF01292"/>
    </source>
</evidence>
<feature type="transmembrane region" description="Helical" evidence="6">
    <location>
        <begin position="30"/>
        <end position="55"/>
    </location>
</feature>
<dbReference type="GO" id="GO:0009055">
    <property type="term" value="F:electron transfer activity"/>
    <property type="evidence" value="ECO:0007669"/>
    <property type="project" value="InterPro"/>
</dbReference>
<dbReference type="InterPro" id="IPR011577">
    <property type="entry name" value="Cyt_b561_bac/Ni-Hgenase"/>
</dbReference>
<dbReference type="Pfam" id="PF01292">
    <property type="entry name" value="Ni_hydr_CYTB"/>
    <property type="match status" value="1"/>
</dbReference>
<dbReference type="GO" id="GO:0015944">
    <property type="term" value="P:formate oxidation"/>
    <property type="evidence" value="ECO:0007669"/>
    <property type="project" value="TreeGrafter"/>
</dbReference>
<dbReference type="EMBL" id="JAGZSV010000113">
    <property type="protein sequence ID" value="MBS6941093.1"/>
    <property type="molecule type" value="Genomic_DNA"/>
</dbReference>
<feature type="transmembrane region" description="Helical" evidence="6">
    <location>
        <begin position="137"/>
        <end position="158"/>
    </location>
</feature>
<dbReference type="SUPFAM" id="SSF81342">
    <property type="entry name" value="Transmembrane di-heme cytochromes"/>
    <property type="match status" value="1"/>
</dbReference>
<evidence type="ECO:0000256" key="3">
    <source>
        <dbReference type="ARBA" id="ARBA00022692"/>
    </source>
</evidence>
<keyword evidence="3 6" id="KW-0812">Transmembrane</keyword>
<evidence type="ECO:0000256" key="2">
    <source>
        <dbReference type="ARBA" id="ARBA00022475"/>
    </source>
</evidence>
<keyword evidence="5 6" id="KW-0472">Membrane</keyword>
<reference evidence="8" key="1">
    <citation type="submission" date="2021-02" db="EMBL/GenBank/DDBJ databases">
        <title>Infant gut strain persistence is associated with maternal origin, phylogeny, and functional potential including surface adhesion and iron acquisition.</title>
        <authorList>
            <person name="Lou Y.C."/>
        </authorList>
    </citation>
    <scope>NUCLEOTIDE SEQUENCE</scope>
    <source>
        <strain evidence="8">L2_039_000G1_dasL2_039_000G1_concoct_11</strain>
    </source>
</reference>
<name>A0A943UYK7_9ACTN</name>
<dbReference type="Proteomes" id="UP000727506">
    <property type="component" value="Unassembled WGS sequence"/>
</dbReference>
<evidence type="ECO:0000256" key="5">
    <source>
        <dbReference type="ARBA" id="ARBA00023136"/>
    </source>
</evidence>
<dbReference type="AlphaFoldDB" id="A0A943UYK7"/>
<dbReference type="PANTHER" id="PTHR30074:SF5">
    <property type="entry name" value="FORMATE DEHYDROGENASE, NITRATE-INDUCIBLE, CYTOCHROME B556(FDN) SUBUNIT"/>
    <property type="match status" value="1"/>
</dbReference>
<evidence type="ECO:0000313" key="8">
    <source>
        <dbReference type="EMBL" id="MBS6941093.1"/>
    </source>
</evidence>
<evidence type="ECO:0000256" key="4">
    <source>
        <dbReference type="ARBA" id="ARBA00022989"/>
    </source>
</evidence>
<proteinExistence type="predicted"/>
<keyword evidence="4 6" id="KW-1133">Transmembrane helix</keyword>
<dbReference type="GO" id="GO:0009326">
    <property type="term" value="C:formate dehydrogenase complex"/>
    <property type="evidence" value="ECO:0007669"/>
    <property type="project" value="TreeGrafter"/>
</dbReference>
<evidence type="ECO:0000256" key="1">
    <source>
        <dbReference type="ARBA" id="ARBA00004651"/>
    </source>
</evidence>
<sequence>MSEKVIQNPVAKEAPGVDIKIFKHHVSTRIMHLLVAASFIVCGITGILLFAGLPIPRDVTALAHCIMGVVFIGAPVVYIVVSWKSFSRFMDTCTHYDKDDLGWITAPMGGYLDPFLFRGKPEHYVPPQDKYNTGQKLAGLCLILGGVGLAITGFLMWANTGDGIFGLIRVDMGPGMTWFIWTLHFIACVLMLLVFAVHFFLGAIYPVTNVEFGTMFGNGIADYAYTKKKHGKWLEEMELVEEHEVPDDNDASSK</sequence>
<dbReference type="InterPro" id="IPR016174">
    <property type="entry name" value="Di-haem_cyt_TM"/>
</dbReference>
<protein>
    <submittedName>
        <fullName evidence="8">Cytochrome b/b6 domain-containing protein</fullName>
    </submittedName>
</protein>
<feature type="domain" description="Cytochrome b561 bacterial/Ni-hydrogenase" evidence="7">
    <location>
        <begin position="24"/>
        <end position="208"/>
    </location>
</feature>
<feature type="transmembrane region" description="Helical" evidence="6">
    <location>
        <begin position="178"/>
        <end position="205"/>
    </location>
</feature>
<dbReference type="Gene3D" id="1.20.950.20">
    <property type="entry name" value="Transmembrane di-heme cytochromes, Chain C"/>
    <property type="match status" value="1"/>
</dbReference>
<dbReference type="GO" id="GO:0009061">
    <property type="term" value="P:anaerobic respiration"/>
    <property type="evidence" value="ECO:0007669"/>
    <property type="project" value="TreeGrafter"/>
</dbReference>